<feature type="compositionally biased region" description="Basic residues" evidence="1">
    <location>
        <begin position="222"/>
        <end position="231"/>
    </location>
</feature>
<dbReference type="EMBL" id="LFMY01000001">
    <property type="protein sequence ID" value="OKL64670.1"/>
    <property type="molecule type" value="Genomic_DNA"/>
</dbReference>
<gene>
    <name evidence="3" type="ORF">UA08_00896</name>
</gene>
<accession>A0A225AUP6</accession>
<reference evidence="3 4" key="1">
    <citation type="submission" date="2015-06" db="EMBL/GenBank/DDBJ databases">
        <title>Talaromyces atroroseus IBT 11181 draft genome.</title>
        <authorList>
            <person name="Rasmussen K.B."/>
            <person name="Rasmussen S."/>
            <person name="Petersen B."/>
            <person name="Sicheritz-Ponten T."/>
            <person name="Mortensen U.H."/>
            <person name="Thrane U."/>
        </authorList>
    </citation>
    <scope>NUCLEOTIDE SEQUENCE [LARGE SCALE GENOMIC DNA]</scope>
    <source>
        <strain evidence="3 4">IBT 11181</strain>
    </source>
</reference>
<organism evidence="3 4">
    <name type="scientific">Talaromyces atroroseus</name>
    <dbReference type="NCBI Taxonomy" id="1441469"/>
    <lineage>
        <taxon>Eukaryota</taxon>
        <taxon>Fungi</taxon>
        <taxon>Dikarya</taxon>
        <taxon>Ascomycota</taxon>
        <taxon>Pezizomycotina</taxon>
        <taxon>Eurotiomycetes</taxon>
        <taxon>Eurotiomycetidae</taxon>
        <taxon>Eurotiales</taxon>
        <taxon>Trichocomaceae</taxon>
        <taxon>Talaromyces</taxon>
        <taxon>Talaromyces sect. Trachyspermi</taxon>
    </lineage>
</organism>
<proteinExistence type="predicted"/>
<evidence type="ECO:0000313" key="3">
    <source>
        <dbReference type="EMBL" id="OKL64670.1"/>
    </source>
</evidence>
<evidence type="ECO:0000313" key="4">
    <source>
        <dbReference type="Proteomes" id="UP000214365"/>
    </source>
</evidence>
<feature type="region of interest" description="Disordered" evidence="1">
    <location>
        <begin position="1"/>
        <end position="20"/>
    </location>
</feature>
<feature type="compositionally biased region" description="Polar residues" evidence="1">
    <location>
        <begin position="60"/>
        <end position="73"/>
    </location>
</feature>
<keyword evidence="2" id="KW-0812">Transmembrane</keyword>
<keyword evidence="4" id="KW-1185">Reference proteome</keyword>
<feature type="compositionally biased region" description="Basic and acidic residues" evidence="1">
    <location>
        <begin position="119"/>
        <end position="133"/>
    </location>
</feature>
<evidence type="ECO:0000256" key="1">
    <source>
        <dbReference type="SAM" id="MobiDB-lite"/>
    </source>
</evidence>
<dbReference type="OrthoDB" id="4524697at2759"/>
<feature type="region of interest" description="Disordered" evidence="1">
    <location>
        <begin position="59"/>
        <end position="92"/>
    </location>
</feature>
<feature type="region of interest" description="Disordered" evidence="1">
    <location>
        <begin position="204"/>
        <end position="251"/>
    </location>
</feature>
<comment type="caution">
    <text evidence="3">The sequence shown here is derived from an EMBL/GenBank/DDBJ whole genome shotgun (WGS) entry which is preliminary data.</text>
</comment>
<feature type="transmembrane region" description="Helical" evidence="2">
    <location>
        <begin position="177"/>
        <end position="201"/>
    </location>
</feature>
<feature type="compositionally biased region" description="Low complexity" evidence="1">
    <location>
        <begin position="204"/>
        <end position="214"/>
    </location>
</feature>
<sequence length="251" mass="28554">MAPIELSRSLSQSHDDNDPTTVISIDASILKTLMSQQHKSHASTDPTVLECDIHTGCHRAQSTPSDQLQQQRPLSPAGMEQTSPSSEEDDHGDYEHLKELYRNCHYSTKNRYSYLLDCAPRDHQDPQDRDHPQKPYHRHLRLPDKDAKALQQEYYSTLHYPSHTHRSHSLMLELSPAAITLILISLLLISMMLVEAVGAVYRLRNPSSPSSSSSPDEDSNSRRRQRAKRPQPRAADSPSVQNEKAFEEEWV</sequence>
<name>A0A225AUP6_TALAT</name>
<evidence type="ECO:0000256" key="2">
    <source>
        <dbReference type="SAM" id="Phobius"/>
    </source>
</evidence>
<keyword evidence="2" id="KW-1133">Transmembrane helix</keyword>
<feature type="region of interest" description="Disordered" evidence="1">
    <location>
        <begin position="119"/>
        <end position="143"/>
    </location>
</feature>
<keyword evidence="2" id="KW-0472">Membrane</keyword>
<dbReference type="Proteomes" id="UP000214365">
    <property type="component" value="Unassembled WGS sequence"/>
</dbReference>
<protein>
    <submittedName>
        <fullName evidence="3">Uncharacterized protein</fullName>
    </submittedName>
</protein>
<dbReference type="GeneID" id="31000651"/>
<dbReference type="RefSeq" id="XP_020124791.1">
    <property type="nucleotide sequence ID" value="XM_020260752.1"/>
</dbReference>
<dbReference type="AlphaFoldDB" id="A0A225AUP6"/>